<dbReference type="PANTHER" id="PTHR12526:SF572">
    <property type="entry name" value="BLL5144 PROTEIN"/>
    <property type="match status" value="1"/>
</dbReference>
<dbReference type="RefSeq" id="WP_190302671.1">
    <property type="nucleotide sequence ID" value="NZ_JACOIJ010000030.1"/>
</dbReference>
<reference evidence="2 3" key="1">
    <citation type="submission" date="2020-08" db="EMBL/GenBank/DDBJ databases">
        <title>Sphingobacterium sp. DN04309 isolated from aquaculture water.</title>
        <authorList>
            <person name="Zhang M."/>
        </authorList>
    </citation>
    <scope>NUCLEOTIDE SEQUENCE [LARGE SCALE GENOMIC DNA]</scope>
    <source>
        <strain evidence="2 3">DN04309</strain>
    </source>
</reference>
<comment type="caution">
    <text evidence="2">The sequence shown here is derived from an EMBL/GenBank/DDBJ whole genome shotgun (WGS) entry which is preliminary data.</text>
</comment>
<dbReference type="EMBL" id="JACOIJ010000030">
    <property type="protein sequence ID" value="MBD1430544.1"/>
    <property type="molecule type" value="Genomic_DNA"/>
</dbReference>
<gene>
    <name evidence="2" type="ORF">H8B04_13395</name>
</gene>
<evidence type="ECO:0000313" key="3">
    <source>
        <dbReference type="Proteomes" id="UP000651271"/>
    </source>
</evidence>
<sequence length="379" mass="43000">MKVAILSTYPPQKCGIATFAQDLYKSLRLASNDIIHIVAISNNEDCNFPEEVAYTIEKQELKSYVKAAHFINTYDVCIIQHEYGIFGGECGEYILTLCKLLHIPIISNLHTILPKPSIKEKEVLQELGQISNMVTVMTNWAVNMLHSIYQIPSSKIKMIPHGVPVFDYEFEKAKKKLNLKNKKVLLSFGFLGRGKGFETAIEAVKEVRDPNFKYIILGITHPNVLKEEGEAYRNSLIDKCKKLGISDKVEFVNEFATEELLKDYLTACDMYVTPYPNENQISSGTLTFALGAGAAVISTPYLYAKDLLAEERGLLFDFCDSKQLAEVINNLLEDSKLLEKYRNNARIHGEKMQWPNVGRSHVQLIHAIYNTNTKFYKRA</sequence>
<dbReference type="InterPro" id="IPR001296">
    <property type="entry name" value="Glyco_trans_1"/>
</dbReference>
<accession>A0ABR7YGV5</accession>
<proteinExistence type="predicted"/>
<keyword evidence="3" id="KW-1185">Reference proteome</keyword>
<dbReference type="SUPFAM" id="SSF53756">
    <property type="entry name" value="UDP-Glycosyltransferase/glycogen phosphorylase"/>
    <property type="match status" value="1"/>
</dbReference>
<dbReference type="PANTHER" id="PTHR12526">
    <property type="entry name" value="GLYCOSYLTRANSFERASE"/>
    <property type="match status" value="1"/>
</dbReference>
<dbReference type="Gene3D" id="3.40.50.2000">
    <property type="entry name" value="Glycogen Phosphorylase B"/>
    <property type="match status" value="2"/>
</dbReference>
<dbReference type="Proteomes" id="UP000651271">
    <property type="component" value="Unassembled WGS sequence"/>
</dbReference>
<dbReference type="Pfam" id="PF00534">
    <property type="entry name" value="Glycos_transf_1"/>
    <property type="match status" value="1"/>
</dbReference>
<protein>
    <submittedName>
        <fullName evidence="2">Glycosyltransferase</fullName>
    </submittedName>
</protein>
<feature type="domain" description="Glycosyl transferase family 1" evidence="1">
    <location>
        <begin position="171"/>
        <end position="346"/>
    </location>
</feature>
<name>A0ABR7YGV5_9SPHI</name>
<evidence type="ECO:0000259" key="1">
    <source>
        <dbReference type="Pfam" id="PF00534"/>
    </source>
</evidence>
<evidence type="ECO:0000313" key="2">
    <source>
        <dbReference type="EMBL" id="MBD1430544.1"/>
    </source>
</evidence>
<organism evidence="2 3">
    <name type="scientific">Sphingobacterium litopenaei</name>
    <dbReference type="NCBI Taxonomy" id="2763500"/>
    <lineage>
        <taxon>Bacteria</taxon>
        <taxon>Pseudomonadati</taxon>
        <taxon>Bacteroidota</taxon>
        <taxon>Sphingobacteriia</taxon>
        <taxon>Sphingobacteriales</taxon>
        <taxon>Sphingobacteriaceae</taxon>
        <taxon>Sphingobacterium</taxon>
    </lineage>
</organism>